<organism evidence="4 5">
    <name type="scientific">Lingula anatina</name>
    <name type="common">Brachiopod</name>
    <name type="synonym">Lingula unguis</name>
    <dbReference type="NCBI Taxonomy" id="7574"/>
    <lineage>
        <taxon>Eukaryota</taxon>
        <taxon>Metazoa</taxon>
        <taxon>Spiralia</taxon>
        <taxon>Lophotrochozoa</taxon>
        <taxon>Brachiopoda</taxon>
        <taxon>Linguliformea</taxon>
        <taxon>Lingulata</taxon>
        <taxon>Lingulida</taxon>
        <taxon>Linguloidea</taxon>
        <taxon>Lingulidae</taxon>
        <taxon>Lingula</taxon>
    </lineage>
</organism>
<keyword evidence="2" id="KW-0812">Transmembrane</keyword>
<evidence type="ECO:0000256" key="1">
    <source>
        <dbReference type="SAM" id="MobiDB-lite"/>
    </source>
</evidence>
<feature type="region of interest" description="Disordered" evidence="1">
    <location>
        <begin position="117"/>
        <end position="145"/>
    </location>
</feature>
<feature type="region of interest" description="Disordered" evidence="1">
    <location>
        <begin position="34"/>
        <end position="104"/>
    </location>
</feature>
<evidence type="ECO:0000256" key="2">
    <source>
        <dbReference type="SAM" id="Phobius"/>
    </source>
</evidence>
<dbReference type="GeneID" id="106161111"/>
<dbReference type="AlphaFoldDB" id="A0A1S3I578"/>
<dbReference type="InterPro" id="IPR026622">
    <property type="entry name" value="Mxra7"/>
</dbReference>
<dbReference type="PANTHER" id="PTHR21845">
    <property type="entry name" value="TRANSMEMBRANE ANCHOR PROTEIN 1"/>
    <property type="match status" value="1"/>
</dbReference>
<dbReference type="Proteomes" id="UP000085678">
    <property type="component" value="Unplaced"/>
</dbReference>
<evidence type="ECO:0000259" key="3">
    <source>
        <dbReference type="Pfam" id="PF25473"/>
    </source>
</evidence>
<keyword evidence="2" id="KW-1133">Transmembrane helix</keyword>
<protein>
    <submittedName>
        <fullName evidence="5">Matrix-remodeling-associated protein 7</fullName>
    </submittedName>
</protein>
<dbReference type="RefSeq" id="XP_013393425.1">
    <property type="nucleotide sequence ID" value="XM_013537971.1"/>
</dbReference>
<accession>A0A1S3I578</accession>
<keyword evidence="2" id="KW-0472">Membrane</keyword>
<dbReference type="STRING" id="7574.A0A1S3I578"/>
<feature type="transmembrane region" description="Helical" evidence="2">
    <location>
        <begin position="6"/>
        <end position="28"/>
    </location>
</feature>
<dbReference type="Pfam" id="PF25473">
    <property type="entry name" value="MXRA7_helical"/>
    <property type="match status" value="1"/>
</dbReference>
<proteinExistence type="predicted"/>
<feature type="compositionally biased region" description="Acidic residues" evidence="1">
    <location>
        <begin position="80"/>
        <end position="97"/>
    </location>
</feature>
<reference evidence="5" key="1">
    <citation type="submission" date="2025-08" db="UniProtKB">
        <authorList>
            <consortium name="RefSeq"/>
        </authorList>
    </citation>
    <scope>IDENTIFICATION</scope>
    <source>
        <tissue evidence="5">Gonads</tissue>
    </source>
</reference>
<sequence>MLLDNIWLPIIPSLLTIIAVVLGAIYLYKKSGSASSNQQKTAKPEDKPRCEEPITASEATDTATAGGKYKEQDTGHLTAEDEEENEGSNIEEADEDSSGGKAAPYMCPFMAIMAEQKAKEKNEGKATTADTPHQESPHPKGLSDVPWARQDVYDPLEYHAHTQAEFKKVRSRVASRLIAKELSEEQLEEEKEVQEVQMSQIFKLLREHEEKFGVHSLDEMQQQMKLYM</sequence>
<evidence type="ECO:0000313" key="5">
    <source>
        <dbReference type="RefSeq" id="XP_013393425.1"/>
    </source>
</evidence>
<evidence type="ECO:0000313" key="4">
    <source>
        <dbReference type="Proteomes" id="UP000085678"/>
    </source>
</evidence>
<dbReference type="InterPro" id="IPR057534">
    <property type="entry name" value="MXRA7_helical"/>
</dbReference>
<dbReference type="InParanoid" id="A0A1S3I578"/>
<feature type="domain" description="Matrix-remodeling-associated protein 7 helical" evidence="3">
    <location>
        <begin position="167"/>
        <end position="227"/>
    </location>
</feature>
<gene>
    <name evidence="5" type="primary">LOC106161111</name>
</gene>
<keyword evidence="4" id="KW-1185">Reference proteome</keyword>
<dbReference type="KEGG" id="lak:106161111"/>
<feature type="compositionally biased region" description="Basic and acidic residues" evidence="1">
    <location>
        <begin position="42"/>
        <end position="52"/>
    </location>
</feature>
<dbReference type="PANTHER" id="PTHR21845:SF2">
    <property type="entry name" value="MATRIX-REMODELING-ASSOCIATED PROTEIN 7"/>
    <property type="match status" value="1"/>
</dbReference>
<name>A0A1S3I578_LINAN</name>
<dbReference type="OrthoDB" id="5983600at2759"/>